<reference evidence="1" key="1">
    <citation type="submission" date="2022-03" db="EMBL/GenBank/DDBJ databases">
        <authorList>
            <person name="Sayadi A."/>
        </authorList>
    </citation>
    <scope>NUCLEOTIDE SEQUENCE</scope>
</reference>
<comment type="caution">
    <text evidence="1">The sequence shown here is derived from an EMBL/GenBank/DDBJ whole genome shotgun (WGS) entry which is preliminary data.</text>
</comment>
<evidence type="ECO:0000313" key="2">
    <source>
        <dbReference type="Proteomes" id="UP001152888"/>
    </source>
</evidence>
<dbReference type="Proteomes" id="UP001152888">
    <property type="component" value="Unassembled WGS sequence"/>
</dbReference>
<sequence length="83" mass="9577">MKNRAYHHGIRSTPYQAMFGCDVKVGLRLSVLPVEAIERIENEEDLEKIQLKNNSSERLDGSTALVVRHLFVHSLERRAVMSW</sequence>
<dbReference type="OrthoDB" id="6818577at2759"/>
<organism evidence="1 2">
    <name type="scientific">Acanthoscelides obtectus</name>
    <name type="common">Bean weevil</name>
    <name type="synonym">Bruchus obtectus</name>
    <dbReference type="NCBI Taxonomy" id="200917"/>
    <lineage>
        <taxon>Eukaryota</taxon>
        <taxon>Metazoa</taxon>
        <taxon>Ecdysozoa</taxon>
        <taxon>Arthropoda</taxon>
        <taxon>Hexapoda</taxon>
        <taxon>Insecta</taxon>
        <taxon>Pterygota</taxon>
        <taxon>Neoptera</taxon>
        <taxon>Endopterygota</taxon>
        <taxon>Coleoptera</taxon>
        <taxon>Polyphaga</taxon>
        <taxon>Cucujiformia</taxon>
        <taxon>Chrysomeloidea</taxon>
        <taxon>Chrysomelidae</taxon>
        <taxon>Bruchinae</taxon>
        <taxon>Bruchini</taxon>
        <taxon>Acanthoscelides</taxon>
    </lineage>
</organism>
<accession>A0A9P0KFB4</accession>
<name>A0A9P0KFB4_ACAOB</name>
<protein>
    <submittedName>
        <fullName evidence="1">Uncharacterized protein</fullName>
    </submittedName>
</protein>
<dbReference type="EMBL" id="CAKOFQ010006810">
    <property type="protein sequence ID" value="CAH1973529.1"/>
    <property type="molecule type" value="Genomic_DNA"/>
</dbReference>
<keyword evidence="2" id="KW-1185">Reference proteome</keyword>
<evidence type="ECO:0000313" key="1">
    <source>
        <dbReference type="EMBL" id="CAH1973529.1"/>
    </source>
</evidence>
<gene>
    <name evidence="1" type="ORF">ACAOBT_LOCUS10599</name>
</gene>
<proteinExistence type="predicted"/>
<dbReference type="AlphaFoldDB" id="A0A9P0KFB4"/>